<evidence type="ECO:0000256" key="5">
    <source>
        <dbReference type="ARBA" id="ARBA00022786"/>
    </source>
</evidence>
<dbReference type="InterPro" id="IPR000594">
    <property type="entry name" value="ThiF_NAD_FAD-bd"/>
</dbReference>
<dbReference type="GO" id="GO:0019781">
    <property type="term" value="F:NEDD8 activating enzyme activity"/>
    <property type="evidence" value="ECO:0007669"/>
    <property type="project" value="UniProtKB-UniRule"/>
</dbReference>
<protein>
    <recommendedName>
        <fullName evidence="6">NEDD8-activating enzyme E1 regulatory subunit</fullName>
    </recommendedName>
</protein>
<comment type="pathway">
    <text evidence="2 6">Protein modification; protein neddylation.</text>
</comment>
<dbReference type="Gene3D" id="3.40.50.720">
    <property type="entry name" value="NAD(P)-binding Rossmann-like Domain"/>
    <property type="match status" value="2"/>
</dbReference>
<proteinExistence type="inferred from homology"/>
<sequence length="510" mass="59062">MSHMEDKDVGNKYDRQVRLWNPTGQQHISNAKICLINVTTTASETLKNLILPGVGQAVIIDDRKVTSKDLSTNFFLEDGDMGSSLSERISSNLAELNPDVTVTAEKRPLKSLINDTEYWKQFNCVITSLLFEDKFDVLVDLLWKLNIPLVDVGSVGFYATLRIYHQEQTIVETHNNNLEDLRIDLPWKELQNYIDSKDLKSMDDQTYAHTPYSILLTKVFQQHVAENGKRPTIKEMRTKLTELRRDDETNLEEAYNRANMVLKNSNELNYQLREIFENPKLDDLTTTTPIFWIYTKALKMFYEKHSVIPLSGVLPDMESDTSSYIELQQLYRKKHEEDKTEIKESVLSILEELERSKDEFNQQYLDTFVKNCKFMEVHHGSTKKFDGKLYIENEWDPKKINSINIYLAFLALSEFYKAKGRFPTNDDRSELRSTTISMLCKYPEINFPEGLEKILDELCRAQGNELHNIGSLTGGIAAQEVIKLLTNQYITVDNTMSFDGIKSYVGFWKL</sequence>
<dbReference type="Proteomes" id="UP001165063">
    <property type="component" value="Unassembled WGS sequence"/>
</dbReference>
<evidence type="ECO:0000313" key="8">
    <source>
        <dbReference type="EMBL" id="GMG27741.1"/>
    </source>
</evidence>
<dbReference type="PANTHER" id="PTHR10953:SF29">
    <property type="entry name" value="NEDD8-ACTIVATING ENZYME E1 REGULATORY SUBUNIT"/>
    <property type="match status" value="1"/>
</dbReference>
<dbReference type="EMBL" id="BSXU01001467">
    <property type="protein sequence ID" value="GMG27741.1"/>
    <property type="molecule type" value="Genomic_DNA"/>
</dbReference>
<gene>
    <name evidence="8" type="ORF">Amon01_000347800</name>
</gene>
<comment type="similarity">
    <text evidence="3 6">Belongs to the ubiquitin-activating E1 family. ULA1 subfamily.</text>
</comment>
<dbReference type="GO" id="GO:0045116">
    <property type="term" value="P:protein neddylation"/>
    <property type="evidence" value="ECO:0007669"/>
    <property type="project" value="UniProtKB-UniRule"/>
</dbReference>
<dbReference type="SUPFAM" id="SSF69572">
    <property type="entry name" value="Activating enzymes of the ubiquitin-like proteins"/>
    <property type="match status" value="1"/>
</dbReference>
<evidence type="ECO:0000256" key="6">
    <source>
        <dbReference type="PIRNR" id="PIRNR039099"/>
    </source>
</evidence>
<evidence type="ECO:0000256" key="4">
    <source>
        <dbReference type="ARBA" id="ARBA00022490"/>
    </source>
</evidence>
<keyword evidence="5 6" id="KW-0833">Ubl conjugation pathway</keyword>
<accession>A0A9W6YYD9</accession>
<keyword evidence="4" id="KW-0963">Cytoplasm</keyword>
<dbReference type="GO" id="GO:0005737">
    <property type="term" value="C:cytoplasm"/>
    <property type="evidence" value="ECO:0007669"/>
    <property type="project" value="UniProtKB-SubCell"/>
</dbReference>
<evidence type="ECO:0000256" key="2">
    <source>
        <dbReference type="ARBA" id="ARBA00005032"/>
    </source>
</evidence>
<evidence type="ECO:0000313" key="9">
    <source>
        <dbReference type="Proteomes" id="UP001165063"/>
    </source>
</evidence>
<keyword evidence="9" id="KW-1185">Reference proteome</keyword>
<evidence type="ECO:0000256" key="3">
    <source>
        <dbReference type="ARBA" id="ARBA00006868"/>
    </source>
</evidence>
<dbReference type="AlphaFoldDB" id="A0A9W6YYD9"/>
<reference evidence="8" key="1">
    <citation type="submission" date="2023-04" db="EMBL/GenBank/DDBJ databases">
        <title>Ambrosiozyma monospora NBRC 1965.</title>
        <authorList>
            <person name="Ichikawa N."/>
            <person name="Sato H."/>
            <person name="Tonouchi N."/>
        </authorList>
    </citation>
    <scope>NUCLEOTIDE SEQUENCE</scope>
    <source>
        <strain evidence="8">NBRC 1965</strain>
    </source>
</reference>
<comment type="subcellular location">
    <subcellularLocation>
        <location evidence="1">Cytoplasm</location>
    </subcellularLocation>
</comment>
<name>A0A9W6YYD9_AMBMO</name>
<organism evidence="8 9">
    <name type="scientific">Ambrosiozyma monospora</name>
    <name type="common">Yeast</name>
    <name type="synonym">Endomycopsis monosporus</name>
    <dbReference type="NCBI Taxonomy" id="43982"/>
    <lineage>
        <taxon>Eukaryota</taxon>
        <taxon>Fungi</taxon>
        <taxon>Dikarya</taxon>
        <taxon>Ascomycota</taxon>
        <taxon>Saccharomycotina</taxon>
        <taxon>Pichiomycetes</taxon>
        <taxon>Pichiales</taxon>
        <taxon>Pichiaceae</taxon>
        <taxon>Ambrosiozyma</taxon>
    </lineage>
</organism>
<comment type="function">
    <text evidence="6">Regulatory subunit of the dimeric UBA3-ULA1 E1 enzyme.</text>
</comment>
<dbReference type="PIRSF" id="PIRSF039099">
    <property type="entry name" value="APP-BP1"/>
    <property type="match status" value="1"/>
</dbReference>
<feature type="domain" description="THIF-type NAD/FAD binding fold" evidence="7">
    <location>
        <begin position="13"/>
        <end position="501"/>
    </location>
</feature>
<dbReference type="InterPro" id="IPR045886">
    <property type="entry name" value="ThiF/MoeB/HesA"/>
</dbReference>
<dbReference type="PANTHER" id="PTHR10953">
    <property type="entry name" value="UBIQUITIN-ACTIVATING ENZYME E1"/>
    <property type="match status" value="1"/>
</dbReference>
<dbReference type="InterPro" id="IPR030667">
    <property type="entry name" value="APP-BP1"/>
</dbReference>
<dbReference type="Pfam" id="PF00899">
    <property type="entry name" value="ThiF"/>
    <property type="match status" value="1"/>
</dbReference>
<dbReference type="OrthoDB" id="1708823at2759"/>
<evidence type="ECO:0000256" key="1">
    <source>
        <dbReference type="ARBA" id="ARBA00004496"/>
    </source>
</evidence>
<evidence type="ECO:0000259" key="7">
    <source>
        <dbReference type="Pfam" id="PF00899"/>
    </source>
</evidence>
<dbReference type="InterPro" id="IPR035985">
    <property type="entry name" value="Ubiquitin-activating_enz"/>
</dbReference>
<comment type="caution">
    <text evidence="8">The sequence shown here is derived from an EMBL/GenBank/DDBJ whole genome shotgun (WGS) entry which is preliminary data.</text>
</comment>